<evidence type="ECO:0000313" key="12">
    <source>
        <dbReference type="Proteomes" id="UP000694866"/>
    </source>
</evidence>
<dbReference type="PANTHER" id="PTHR13530">
    <property type="entry name" value="TBC1 DOMAIN FAMILY MEMBER 7"/>
    <property type="match status" value="1"/>
</dbReference>
<dbReference type="GO" id="GO:0005829">
    <property type="term" value="C:cytosol"/>
    <property type="evidence" value="ECO:0007669"/>
    <property type="project" value="UniProtKB-SubCell"/>
</dbReference>
<evidence type="ECO:0000256" key="5">
    <source>
        <dbReference type="ARBA" id="ARBA00022468"/>
    </source>
</evidence>
<evidence type="ECO:0000256" key="4">
    <source>
        <dbReference type="ARBA" id="ARBA00015455"/>
    </source>
</evidence>
<dbReference type="InterPro" id="IPR035969">
    <property type="entry name" value="Rab-GAP_TBC_sf"/>
</dbReference>
<dbReference type="GO" id="GO:0032007">
    <property type="term" value="P:negative regulation of TOR signaling"/>
    <property type="evidence" value="ECO:0007669"/>
    <property type="project" value="TreeGrafter"/>
</dbReference>
<keyword evidence="9" id="KW-0968">Cytoplasmic vesicle</keyword>
<dbReference type="RefSeq" id="XP_011301260.1">
    <property type="nucleotide sequence ID" value="XM_011302958.1"/>
</dbReference>
<dbReference type="GO" id="GO:0005765">
    <property type="term" value="C:lysosomal membrane"/>
    <property type="evidence" value="ECO:0007669"/>
    <property type="project" value="UniProtKB-SubCell"/>
</dbReference>
<evidence type="ECO:0000313" key="13">
    <source>
        <dbReference type="RefSeq" id="XP_011301260.1"/>
    </source>
</evidence>
<dbReference type="AlphaFoldDB" id="A0A9R1T229"/>
<evidence type="ECO:0000256" key="3">
    <source>
        <dbReference type="ARBA" id="ARBA00004656"/>
    </source>
</evidence>
<comment type="subcellular location">
    <subcellularLocation>
        <location evidence="1">Cytoplasm</location>
        <location evidence="1">Cytosol</location>
    </subcellularLocation>
    <subcellularLocation>
        <location evidence="2">Cytoplasmic vesicle</location>
    </subcellularLocation>
    <subcellularLocation>
        <location evidence="3">Lysosome membrane</location>
    </subcellularLocation>
</comment>
<dbReference type="InterPro" id="IPR000195">
    <property type="entry name" value="Rab-GAP-TBC_dom"/>
</dbReference>
<dbReference type="GO" id="GO:0031410">
    <property type="term" value="C:cytoplasmic vesicle"/>
    <property type="evidence" value="ECO:0007669"/>
    <property type="project" value="UniProtKB-SubCell"/>
</dbReference>
<evidence type="ECO:0000259" key="11">
    <source>
        <dbReference type="PROSITE" id="PS50086"/>
    </source>
</evidence>
<evidence type="ECO:0000256" key="1">
    <source>
        <dbReference type="ARBA" id="ARBA00004514"/>
    </source>
</evidence>
<evidence type="ECO:0000256" key="2">
    <source>
        <dbReference type="ARBA" id="ARBA00004541"/>
    </source>
</evidence>
<dbReference type="GO" id="GO:0005096">
    <property type="term" value="F:GTPase activator activity"/>
    <property type="evidence" value="ECO:0007669"/>
    <property type="project" value="UniProtKB-KW"/>
</dbReference>
<dbReference type="InterPro" id="IPR039842">
    <property type="entry name" value="TBC1D7"/>
</dbReference>
<evidence type="ECO:0000256" key="10">
    <source>
        <dbReference type="ARBA" id="ARBA00046045"/>
    </source>
</evidence>
<accession>A0A9R1T229</accession>
<feature type="domain" description="Rab-GAP TBC" evidence="11">
    <location>
        <begin position="48"/>
        <end position="235"/>
    </location>
</feature>
<evidence type="ECO:0000256" key="7">
    <source>
        <dbReference type="ARBA" id="ARBA00023136"/>
    </source>
</evidence>
<dbReference type="Gene3D" id="1.10.10.750">
    <property type="entry name" value="Ypt/Rab-GAP domain of gyp1p, domain 1"/>
    <property type="match status" value="1"/>
</dbReference>
<keyword evidence="8" id="KW-0458">Lysosome</keyword>
<dbReference type="Proteomes" id="UP000694866">
    <property type="component" value="Unplaced"/>
</dbReference>
<evidence type="ECO:0000256" key="6">
    <source>
        <dbReference type="ARBA" id="ARBA00022490"/>
    </source>
</evidence>
<dbReference type="GeneID" id="105265468"/>
<evidence type="ECO:0000256" key="8">
    <source>
        <dbReference type="ARBA" id="ARBA00023228"/>
    </source>
</evidence>
<dbReference type="KEGG" id="fas:105265468"/>
<evidence type="ECO:0000256" key="9">
    <source>
        <dbReference type="ARBA" id="ARBA00023329"/>
    </source>
</evidence>
<dbReference type="SUPFAM" id="SSF47923">
    <property type="entry name" value="Ypt/Rab-GAP domain of gyp1p"/>
    <property type="match status" value="2"/>
</dbReference>
<keyword evidence="6" id="KW-0963">Cytoplasm</keyword>
<comment type="function">
    <text evidence="10">Non-catalytic component of the TSC-TBC complex, a multiprotein complex that acts as a negative regulator of the canonical mTORC1 complex, an evolutionarily conserved central nutrient sensor that stimulates anabolic reactions and macromolecule biosynthesis to promote cellular biomass generation and growth. The TSC-TBC complex acts as a GTPase-activating protein (GAP) for the small GTPase RHEB, a direct activator of the protein kinase activity of mTORC1. In absence of nutrients, the TSC-TBC complex inhibits mTORC1, thereby preventing phosphorylation of ribosomal protein S6 kinase (RPS6KB1 and RPS6KB2) and EIF4EBP1 (4E-BP1) by the mTORC1 signaling. The TSC-TBC complex is inactivated in response to nutrients, relieving inhibition of mTORC1.</text>
</comment>
<sequence>MTDERNFRSSYYEKVGFRSVEEKKSLEILLKERPFDTAKLKHFCLRFTVPMIHRNFLWKILFGITPIYSESREFVALQRRVEFQDLRRALKVTKIVDETTKPHRIFLMMWLLRTRRAKIDMGAQLESPLVRAMNKMAESLWHIMEGDHEYEKMVDMYWILAGFLDHVQKFHKDVGKLLECTLQLLEREDPTLYKHLGKFEGLNNIPLDDWFCSCFAGIISDGSIPKIWDKVAVGAYKILVFVAIVILTTFRRVLLQCDSIDGILDAISHINEETSELIVNKAIELWQQSGSILVTMSPNIVNVINA</sequence>
<dbReference type="Pfam" id="PF00566">
    <property type="entry name" value="RabGAP-TBC"/>
    <property type="match status" value="1"/>
</dbReference>
<dbReference type="OrthoDB" id="18718at2759"/>
<keyword evidence="12" id="KW-1185">Reference proteome</keyword>
<keyword evidence="5" id="KW-0343">GTPase activation</keyword>
<gene>
    <name evidence="13" type="primary">TBC1d7</name>
</gene>
<proteinExistence type="predicted"/>
<dbReference type="CTD" id="51256"/>
<keyword evidence="7" id="KW-0472">Membrane</keyword>
<dbReference type="PROSITE" id="PS50086">
    <property type="entry name" value="TBC_RABGAP"/>
    <property type="match status" value="1"/>
</dbReference>
<dbReference type="Gene3D" id="1.10.472.80">
    <property type="entry name" value="Ypt/Rab-GAP domain of gyp1p, domain 3"/>
    <property type="match status" value="1"/>
</dbReference>
<reference evidence="13" key="1">
    <citation type="submission" date="2025-08" db="UniProtKB">
        <authorList>
            <consortium name="RefSeq"/>
        </authorList>
    </citation>
    <scope>IDENTIFICATION</scope>
    <source>
        <strain evidence="13">USDA-PBARC FA_bdor</strain>
        <tissue evidence="13">Whole organism</tissue>
    </source>
</reference>
<dbReference type="Gene3D" id="1.10.8.680">
    <property type="entry name" value="Ypt/Rab-GAP domain of gyp1p, domain 2"/>
    <property type="match status" value="1"/>
</dbReference>
<dbReference type="PANTHER" id="PTHR13530:SF3">
    <property type="entry name" value="TBC1 DOMAIN FAMILY MEMBER 7"/>
    <property type="match status" value="1"/>
</dbReference>
<dbReference type="InterPro" id="IPR043039">
    <property type="entry name" value="TBC1D7_dom2"/>
</dbReference>
<name>A0A9R1T229_9HYME</name>
<organism evidence="12 13">
    <name type="scientific">Fopius arisanus</name>
    <dbReference type="NCBI Taxonomy" id="64838"/>
    <lineage>
        <taxon>Eukaryota</taxon>
        <taxon>Metazoa</taxon>
        <taxon>Ecdysozoa</taxon>
        <taxon>Arthropoda</taxon>
        <taxon>Hexapoda</taxon>
        <taxon>Insecta</taxon>
        <taxon>Pterygota</taxon>
        <taxon>Neoptera</taxon>
        <taxon>Endopterygota</taxon>
        <taxon>Hymenoptera</taxon>
        <taxon>Apocrita</taxon>
        <taxon>Ichneumonoidea</taxon>
        <taxon>Braconidae</taxon>
        <taxon>Opiinae</taxon>
        <taxon>Fopius</taxon>
    </lineage>
</organism>
<protein>
    <recommendedName>
        <fullName evidence="4">TBC1 domain family member 7</fullName>
    </recommendedName>
</protein>